<keyword evidence="4" id="KW-1185">Reference proteome</keyword>
<name>A0A2S7XNR7_9GAMM</name>
<organism evidence="2 4">
    <name type="scientific">Chromatium okenii</name>
    <dbReference type="NCBI Taxonomy" id="61644"/>
    <lineage>
        <taxon>Bacteria</taxon>
        <taxon>Pseudomonadati</taxon>
        <taxon>Pseudomonadota</taxon>
        <taxon>Gammaproteobacteria</taxon>
        <taxon>Chromatiales</taxon>
        <taxon>Chromatiaceae</taxon>
        <taxon>Chromatium</taxon>
    </lineage>
</organism>
<evidence type="ECO:0000256" key="1">
    <source>
        <dbReference type="SAM" id="SignalP"/>
    </source>
</evidence>
<protein>
    <submittedName>
        <fullName evidence="2">Uncharacterized protein</fullName>
    </submittedName>
</protein>
<proteinExistence type="predicted"/>
<feature type="chain" id="PRO_5036049798" evidence="1">
    <location>
        <begin position="23"/>
        <end position="192"/>
    </location>
</feature>
<dbReference type="Proteomes" id="UP000239936">
    <property type="component" value="Unassembled WGS sequence"/>
</dbReference>
<evidence type="ECO:0000313" key="2">
    <source>
        <dbReference type="EMBL" id="PQJ95379.1"/>
    </source>
</evidence>
<feature type="signal peptide" evidence="1">
    <location>
        <begin position="1"/>
        <end position="22"/>
    </location>
</feature>
<sequence length="192" mass="20782">MKTQFSCAVGLALGLVFANVQASPPDHRHDFDSFPGNGVGNSEQPRDVGKYLLADDHVNVFGGALLRDDCTHDGGLMGAVMVGPPYNRQLSVIKLIPTFWVNNPDPTTLPAGYATFAVPDALANMARLFLCYNVVPISGANPGMTTFCDWAPRDLREPFSVTTDGVRTMLMDVEYRGGRGLCAEDENTWVAN</sequence>
<dbReference type="EMBL" id="PPGH01000037">
    <property type="protein sequence ID" value="PQJ95379.1"/>
    <property type="molecule type" value="Genomic_DNA"/>
</dbReference>
<gene>
    <name evidence="3" type="ORF">CXB77_00610</name>
    <name evidence="2" type="ORF">CXB77_14260</name>
</gene>
<evidence type="ECO:0000313" key="4">
    <source>
        <dbReference type="Proteomes" id="UP000239936"/>
    </source>
</evidence>
<keyword evidence="1" id="KW-0732">Signal</keyword>
<dbReference type="AlphaFoldDB" id="A0A2S7XNR7"/>
<comment type="caution">
    <text evidence="2">The sequence shown here is derived from an EMBL/GenBank/DDBJ whole genome shotgun (WGS) entry which is preliminary data.</text>
</comment>
<evidence type="ECO:0000313" key="3">
    <source>
        <dbReference type="EMBL" id="PQJ97611.1"/>
    </source>
</evidence>
<dbReference type="RefSeq" id="WP_105072396.1">
    <property type="nucleotide sequence ID" value="NZ_JAFLKP010000100.1"/>
</dbReference>
<reference evidence="2 4" key="1">
    <citation type="submission" date="2018-01" db="EMBL/GenBank/DDBJ databases">
        <title>The complete genome sequence of Chromatium okenii LaCa, a purple sulfur bacterium with a turbulent life.</title>
        <authorList>
            <person name="Luedin S.M."/>
            <person name="Liechti N."/>
            <person name="Storelli N."/>
            <person name="Danza F."/>
            <person name="Wittwer M."/>
            <person name="Pothier J.F."/>
            <person name="Tonolla M.A."/>
        </authorList>
    </citation>
    <scope>NUCLEOTIDE SEQUENCE [LARGE SCALE GENOMIC DNA]</scope>
    <source>
        <strain evidence="2 4">LaCa</strain>
    </source>
</reference>
<dbReference type="EMBL" id="PPGH01000007">
    <property type="protein sequence ID" value="PQJ97611.1"/>
    <property type="molecule type" value="Genomic_DNA"/>
</dbReference>
<accession>A0A2S7XNR7</accession>